<sequence length="513" mass="56985">MRRIRTGVAALLAMMLIVLAGCQSVGGVDIAQVVKQSLNVKSVESKETLTLKLNVNKEAKLNQEDEEMIALLNGLQIDLHTMKESNEKMSAKGELKLKDKTLPFHITVDTKNIALDVKGAKEALVIPITEVDPSMAELTPDVKELEAFQQALVQWFTKNAPNPKNINVTSGMENVFGESKYLDRIHLEFGADETLGWIQGFVKAVLADEEGTKAFLEEVGKLYGPIVSGLMEQEGMESMEGMDMFKDGELFAAYAFKWLKENGETMLNELTTSWEQAVKDSPELAQVLSDKTKLKLDLYSDSAKNIHKSVMELNIQLPTAEDMPVTSISVQTTSELKNHNNTVKVEPIDISEAVNVVEQEMTPGEWLRFFEDGSLAKDMLLQSGITNKFVYLPIAQDEYDEWLNDSPLPYVDKGVTMVPLRYVAEELDAEVKWDSKQKQVTMIDDLTGSKIVLKLGSNIALVDNVEKKISGTPVMSKEGNVYVPLRSVSELLGAKVQYEGDAVYGSYVTIERS</sequence>
<keyword evidence="4" id="KW-1185">Reference proteome</keyword>
<accession>A0A1X7I5R9</accession>
<dbReference type="Proteomes" id="UP000193834">
    <property type="component" value="Unassembled WGS sequence"/>
</dbReference>
<organism evidence="3 4">
    <name type="scientific">Paenibacillus aquistagni</name>
    <dbReference type="NCBI Taxonomy" id="1852522"/>
    <lineage>
        <taxon>Bacteria</taxon>
        <taxon>Bacillati</taxon>
        <taxon>Bacillota</taxon>
        <taxon>Bacilli</taxon>
        <taxon>Bacillales</taxon>
        <taxon>Paenibacillaceae</taxon>
        <taxon>Paenibacillus</taxon>
    </lineage>
</organism>
<dbReference type="Pfam" id="PF07833">
    <property type="entry name" value="Cu_amine_oxidN1"/>
    <property type="match status" value="1"/>
</dbReference>
<feature type="signal peptide" evidence="1">
    <location>
        <begin position="1"/>
        <end position="20"/>
    </location>
</feature>
<feature type="chain" id="PRO_5039493594" evidence="1">
    <location>
        <begin position="21"/>
        <end position="513"/>
    </location>
</feature>
<dbReference type="RefSeq" id="WP_085492460.1">
    <property type="nucleotide sequence ID" value="NZ_FXAZ01000001.1"/>
</dbReference>
<dbReference type="InterPro" id="IPR012854">
    <property type="entry name" value="Cu_amine_oxidase-like_N"/>
</dbReference>
<dbReference type="EMBL" id="FXAZ01000001">
    <property type="protein sequence ID" value="SMG09885.1"/>
    <property type="molecule type" value="Genomic_DNA"/>
</dbReference>
<feature type="domain" description="Copper amine oxidase-like N-terminal" evidence="2">
    <location>
        <begin position="409"/>
        <end position="501"/>
    </location>
</feature>
<dbReference type="PROSITE" id="PS51257">
    <property type="entry name" value="PROKAR_LIPOPROTEIN"/>
    <property type="match status" value="1"/>
</dbReference>
<proteinExistence type="predicted"/>
<dbReference type="SUPFAM" id="SSF55383">
    <property type="entry name" value="Copper amine oxidase, domain N"/>
    <property type="match status" value="1"/>
</dbReference>
<dbReference type="OrthoDB" id="2811497at2"/>
<dbReference type="InterPro" id="IPR036582">
    <property type="entry name" value="Mao_N_sf"/>
</dbReference>
<reference evidence="3 4" key="1">
    <citation type="submission" date="2017-04" db="EMBL/GenBank/DDBJ databases">
        <authorList>
            <person name="Afonso C.L."/>
            <person name="Miller P.J."/>
            <person name="Scott M.A."/>
            <person name="Spackman E."/>
            <person name="Goraichik I."/>
            <person name="Dimitrov K.M."/>
            <person name="Suarez D.L."/>
            <person name="Swayne D.E."/>
        </authorList>
    </citation>
    <scope>NUCLEOTIDE SEQUENCE [LARGE SCALE GENOMIC DNA]</scope>
    <source>
        <strain evidence="3 4">11</strain>
    </source>
</reference>
<keyword evidence="1" id="KW-0732">Signal</keyword>
<dbReference type="STRING" id="1852522.SAMN06295960_0154"/>
<evidence type="ECO:0000259" key="2">
    <source>
        <dbReference type="Pfam" id="PF07833"/>
    </source>
</evidence>
<dbReference type="AlphaFoldDB" id="A0A1X7I5R9"/>
<evidence type="ECO:0000256" key="1">
    <source>
        <dbReference type="SAM" id="SignalP"/>
    </source>
</evidence>
<gene>
    <name evidence="3" type="ORF">SAMN06295960_0154</name>
</gene>
<evidence type="ECO:0000313" key="4">
    <source>
        <dbReference type="Proteomes" id="UP000193834"/>
    </source>
</evidence>
<protein>
    <submittedName>
        <fullName evidence="3">Copper amine oxidase N-terminal domain-containing protein</fullName>
    </submittedName>
</protein>
<evidence type="ECO:0000313" key="3">
    <source>
        <dbReference type="EMBL" id="SMG09885.1"/>
    </source>
</evidence>
<name>A0A1X7I5R9_9BACL</name>
<dbReference type="Gene3D" id="3.30.457.10">
    <property type="entry name" value="Copper amine oxidase-like, N-terminal domain"/>
    <property type="match status" value="1"/>
</dbReference>